<sequence>MITTGVLFKELEALVSTLGSPIPMLDFLHNPMIQQNILEQWSRTVHKKEMNYLKGIKSIIASIENKSSDEGRGWSSLGFYYGAMILCGQIKSDISGCDIETAKKEHDETMKELFGRHLETGQQVPEFAQWSSLPNVCKVYNKLVIKLRSIGVDEAMSQPTKPTMTTTGILLSKRAYFMNKAPGVDLMNYKAKPLEAMVMHGVLEKWSRDVHEEEMNYLKGIKSIVASIDNKSSHKGREAVNKWSDLGFYYGAMILCGQIKSDISGCNIETAKKEPLQEVVFDSRLEAVFAEHDVAMKEFFDEFLGTGQQVPNFGPWRSLRVMCEVYNMLVSKLSDVKGKDNQKE</sequence>
<name>U4LNA8_PYROM</name>
<keyword evidence="2" id="KW-1185">Reference proteome</keyword>
<dbReference type="Proteomes" id="UP000018144">
    <property type="component" value="Unassembled WGS sequence"/>
</dbReference>
<evidence type="ECO:0000313" key="1">
    <source>
        <dbReference type="EMBL" id="CCX33077.1"/>
    </source>
</evidence>
<organism evidence="1 2">
    <name type="scientific">Pyronema omphalodes (strain CBS 100304)</name>
    <name type="common">Pyronema confluens</name>
    <dbReference type="NCBI Taxonomy" id="1076935"/>
    <lineage>
        <taxon>Eukaryota</taxon>
        <taxon>Fungi</taxon>
        <taxon>Dikarya</taxon>
        <taxon>Ascomycota</taxon>
        <taxon>Pezizomycotina</taxon>
        <taxon>Pezizomycetes</taxon>
        <taxon>Pezizales</taxon>
        <taxon>Pyronemataceae</taxon>
        <taxon>Pyronema</taxon>
    </lineage>
</organism>
<gene>
    <name evidence="1" type="ORF">PCON_14108</name>
</gene>
<dbReference type="EMBL" id="HF936006">
    <property type="protein sequence ID" value="CCX33077.1"/>
    <property type="molecule type" value="Genomic_DNA"/>
</dbReference>
<accession>U4LNA8</accession>
<evidence type="ECO:0000313" key="2">
    <source>
        <dbReference type="Proteomes" id="UP000018144"/>
    </source>
</evidence>
<dbReference type="AlphaFoldDB" id="U4LNA8"/>
<proteinExistence type="predicted"/>
<protein>
    <submittedName>
        <fullName evidence="1">Uncharacterized protein</fullName>
    </submittedName>
</protein>
<reference evidence="1 2" key="1">
    <citation type="journal article" date="2013" name="PLoS Genet.">
        <title>The genome and development-dependent transcriptomes of Pyronema confluens: a window into fungal evolution.</title>
        <authorList>
            <person name="Traeger S."/>
            <person name="Altegoer F."/>
            <person name="Freitag M."/>
            <person name="Gabaldon T."/>
            <person name="Kempken F."/>
            <person name="Kumar A."/>
            <person name="Marcet-Houben M."/>
            <person name="Poggeler S."/>
            <person name="Stajich J.E."/>
            <person name="Nowrousian M."/>
        </authorList>
    </citation>
    <scope>NUCLEOTIDE SEQUENCE [LARGE SCALE GENOMIC DNA]</scope>
    <source>
        <strain evidence="2">CBS 100304</strain>
        <tissue evidence="1">Vegetative mycelium</tissue>
    </source>
</reference>